<comment type="caution">
    <text evidence="2">The sequence shown here is derived from an EMBL/GenBank/DDBJ whole genome shotgun (WGS) entry which is preliminary data.</text>
</comment>
<protein>
    <submittedName>
        <fullName evidence="2">Uncharacterized protein</fullName>
    </submittedName>
</protein>
<dbReference type="Proteomes" id="UP001292094">
    <property type="component" value="Unassembled WGS sequence"/>
</dbReference>
<gene>
    <name evidence="2" type="ORF">Pmani_005311</name>
</gene>
<reference evidence="2" key="1">
    <citation type="submission" date="2023-11" db="EMBL/GenBank/DDBJ databases">
        <title>Genome assemblies of two species of porcelain crab, Petrolisthes cinctipes and Petrolisthes manimaculis (Anomura: Porcellanidae).</title>
        <authorList>
            <person name="Angst P."/>
        </authorList>
    </citation>
    <scope>NUCLEOTIDE SEQUENCE</scope>
    <source>
        <strain evidence="2">PB745_02</strain>
        <tissue evidence="2">Gill</tissue>
    </source>
</reference>
<feature type="compositionally biased region" description="Low complexity" evidence="1">
    <location>
        <begin position="60"/>
        <end position="70"/>
    </location>
</feature>
<keyword evidence="3" id="KW-1185">Reference proteome</keyword>
<dbReference type="AlphaFoldDB" id="A0AAE1QCQ6"/>
<proteinExistence type="predicted"/>
<feature type="compositionally biased region" description="Polar residues" evidence="1">
    <location>
        <begin position="30"/>
        <end position="45"/>
    </location>
</feature>
<dbReference type="EMBL" id="JAWZYT010000388">
    <property type="protein sequence ID" value="KAK4324038.1"/>
    <property type="molecule type" value="Genomic_DNA"/>
</dbReference>
<feature type="compositionally biased region" description="Basic and acidic residues" evidence="1">
    <location>
        <begin position="46"/>
        <end position="58"/>
    </location>
</feature>
<evidence type="ECO:0000313" key="3">
    <source>
        <dbReference type="Proteomes" id="UP001292094"/>
    </source>
</evidence>
<evidence type="ECO:0000256" key="1">
    <source>
        <dbReference type="SAM" id="MobiDB-lite"/>
    </source>
</evidence>
<name>A0AAE1QCQ6_9EUCA</name>
<organism evidence="2 3">
    <name type="scientific">Petrolisthes manimaculis</name>
    <dbReference type="NCBI Taxonomy" id="1843537"/>
    <lineage>
        <taxon>Eukaryota</taxon>
        <taxon>Metazoa</taxon>
        <taxon>Ecdysozoa</taxon>
        <taxon>Arthropoda</taxon>
        <taxon>Crustacea</taxon>
        <taxon>Multicrustacea</taxon>
        <taxon>Malacostraca</taxon>
        <taxon>Eumalacostraca</taxon>
        <taxon>Eucarida</taxon>
        <taxon>Decapoda</taxon>
        <taxon>Pleocyemata</taxon>
        <taxon>Anomura</taxon>
        <taxon>Galatheoidea</taxon>
        <taxon>Porcellanidae</taxon>
        <taxon>Petrolisthes</taxon>
    </lineage>
</organism>
<sequence length="166" mass="17734">MEPRMRNDSVWHQREAPKMNEYPCDETLTEGASGTIHQISGQRSKTVAEVRSGQEGRELGQGARQQQRSGQETREQQKSGHGTGQQHKSGQGGGGASDGLIFSASYRLVQLASPNPSGPLLIPGKALRGLEGQGGVTMVKFSPVSSPDVKLNNHGEGENMIVTLNS</sequence>
<feature type="compositionally biased region" description="Basic and acidic residues" evidence="1">
    <location>
        <begin position="1"/>
        <end position="18"/>
    </location>
</feature>
<accession>A0AAE1QCQ6</accession>
<evidence type="ECO:0000313" key="2">
    <source>
        <dbReference type="EMBL" id="KAK4324038.1"/>
    </source>
</evidence>
<feature type="region of interest" description="Disordered" evidence="1">
    <location>
        <begin position="1"/>
        <end position="99"/>
    </location>
</feature>